<accession>A0ACB7ZVB5</accession>
<reference evidence="1" key="1">
    <citation type="journal article" date="2021" name="New Phytol.">
        <title>Evolutionary innovations through gain and loss of genes in the ectomycorrhizal Boletales.</title>
        <authorList>
            <person name="Wu G."/>
            <person name="Miyauchi S."/>
            <person name="Morin E."/>
            <person name="Kuo A."/>
            <person name="Drula E."/>
            <person name="Varga T."/>
            <person name="Kohler A."/>
            <person name="Feng B."/>
            <person name="Cao Y."/>
            <person name="Lipzen A."/>
            <person name="Daum C."/>
            <person name="Hundley H."/>
            <person name="Pangilinan J."/>
            <person name="Johnson J."/>
            <person name="Barry K."/>
            <person name="LaButti K."/>
            <person name="Ng V."/>
            <person name="Ahrendt S."/>
            <person name="Min B."/>
            <person name="Choi I.G."/>
            <person name="Park H."/>
            <person name="Plett J.M."/>
            <person name="Magnuson J."/>
            <person name="Spatafora J.W."/>
            <person name="Nagy L.G."/>
            <person name="Henrissat B."/>
            <person name="Grigoriev I.V."/>
            <person name="Yang Z.L."/>
            <person name="Xu J."/>
            <person name="Martin F.M."/>
        </authorList>
    </citation>
    <scope>NUCLEOTIDE SEQUENCE</scope>
    <source>
        <strain evidence="1">ATCC 28755</strain>
    </source>
</reference>
<comment type="caution">
    <text evidence="1">The sequence shown here is derived from an EMBL/GenBank/DDBJ whole genome shotgun (WGS) entry which is preliminary data.</text>
</comment>
<evidence type="ECO:0000313" key="2">
    <source>
        <dbReference type="Proteomes" id="UP000790377"/>
    </source>
</evidence>
<dbReference type="Proteomes" id="UP000790377">
    <property type="component" value="Unassembled WGS sequence"/>
</dbReference>
<protein>
    <submittedName>
        <fullName evidence="1">Uncharacterized protein</fullName>
    </submittedName>
</protein>
<organism evidence="1 2">
    <name type="scientific">Hygrophoropsis aurantiaca</name>
    <dbReference type="NCBI Taxonomy" id="72124"/>
    <lineage>
        <taxon>Eukaryota</taxon>
        <taxon>Fungi</taxon>
        <taxon>Dikarya</taxon>
        <taxon>Basidiomycota</taxon>
        <taxon>Agaricomycotina</taxon>
        <taxon>Agaricomycetes</taxon>
        <taxon>Agaricomycetidae</taxon>
        <taxon>Boletales</taxon>
        <taxon>Coniophorineae</taxon>
        <taxon>Hygrophoropsidaceae</taxon>
        <taxon>Hygrophoropsis</taxon>
    </lineage>
</organism>
<dbReference type="EMBL" id="MU268304">
    <property type="protein sequence ID" value="KAH7904985.1"/>
    <property type="molecule type" value="Genomic_DNA"/>
</dbReference>
<name>A0ACB7ZVB5_9AGAM</name>
<evidence type="ECO:0000313" key="1">
    <source>
        <dbReference type="EMBL" id="KAH7904985.1"/>
    </source>
</evidence>
<sequence length="129" mass="13929">MNFMTNSVAPSITLTPTTNSFPFPSKRVTLSQNSTCLASELLASRNAAPVSISTPHAEVWIHDNQVLIRDRRSSYGTLVNGVRIDQQTLLRSGDVVTLGARLARSSGTPSHITEDQLKPIEATVTLIGL</sequence>
<proteinExistence type="predicted"/>
<keyword evidence="2" id="KW-1185">Reference proteome</keyword>
<gene>
    <name evidence="1" type="ORF">BJ138DRAFT_840023</name>
</gene>